<sequence>MNTELAKTNGNGSYPVAAPSRWVLSSDDYELIKNQIGKDLTDGELKLFVNVAQARGLNPLLNQIYAIRRYKNEKRGSDWVKIPTMTIQTAIEGFIIIAERTGRYEGCKTWTSGSSKELKAHAVVYKKGSRDIEVEIDWEEFKQSSEDKSGNEKLQGMWAKMPKWMLQKVALARALSRAFPEDLSGLYTTDEMPSVEPQKEVTGPAATLTDVELINPPAIETPSVEALPNPWLYIVKRKNKSVYLYEFYEKDPDWFGNAYSRWQHAKQKDPETAGRYEEEYANIAAALENMDLMFEAKNEVELAKADWESRQAAMKGERNE</sequence>
<gene>
    <name evidence="1" type="ORF">UFOVP313_18</name>
</gene>
<dbReference type="NCBIfam" id="TIGR01913">
    <property type="entry name" value="bet_lambda"/>
    <property type="match status" value="1"/>
</dbReference>
<protein>
    <submittedName>
        <fullName evidence="1">Bet_lambda, phage recombination protein Bet</fullName>
    </submittedName>
</protein>
<dbReference type="Pfam" id="PF03837">
    <property type="entry name" value="RecT"/>
    <property type="match status" value="1"/>
</dbReference>
<dbReference type="GO" id="GO:0003677">
    <property type="term" value="F:DNA binding"/>
    <property type="evidence" value="ECO:0007669"/>
    <property type="project" value="InterPro"/>
</dbReference>
<proteinExistence type="predicted"/>
<dbReference type="EMBL" id="LR796328">
    <property type="protein sequence ID" value="CAB4136937.1"/>
    <property type="molecule type" value="Genomic_DNA"/>
</dbReference>
<dbReference type="GO" id="GO:0006310">
    <property type="term" value="P:DNA recombination"/>
    <property type="evidence" value="ECO:0007669"/>
    <property type="project" value="InterPro"/>
</dbReference>
<accession>A0A6J5LV74</accession>
<dbReference type="InterPro" id="IPR018330">
    <property type="entry name" value="RecT_fam"/>
</dbReference>
<evidence type="ECO:0000313" key="1">
    <source>
        <dbReference type="EMBL" id="CAB4136937.1"/>
    </source>
</evidence>
<reference evidence="1" key="1">
    <citation type="submission" date="2020-04" db="EMBL/GenBank/DDBJ databases">
        <authorList>
            <person name="Chiriac C."/>
            <person name="Salcher M."/>
            <person name="Ghai R."/>
            <person name="Kavagutti S V."/>
        </authorList>
    </citation>
    <scope>NUCLEOTIDE SEQUENCE</scope>
</reference>
<name>A0A6J5LV74_9CAUD</name>
<organism evidence="1">
    <name type="scientific">uncultured Caudovirales phage</name>
    <dbReference type="NCBI Taxonomy" id="2100421"/>
    <lineage>
        <taxon>Viruses</taxon>
        <taxon>Duplodnaviria</taxon>
        <taxon>Heunggongvirae</taxon>
        <taxon>Uroviricota</taxon>
        <taxon>Caudoviricetes</taxon>
        <taxon>Peduoviridae</taxon>
        <taxon>Maltschvirus</taxon>
        <taxon>Maltschvirus maltsch</taxon>
    </lineage>
</organism>
<dbReference type="InterPro" id="IPR010183">
    <property type="entry name" value="Phage_lambda_Bet"/>
</dbReference>